<dbReference type="AlphaFoldDB" id="A0A7W7RXQ4"/>
<keyword evidence="2" id="KW-1185">Reference proteome</keyword>
<dbReference type="EMBL" id="JACHJU010000001">
    <property type="protein sequence ID" value="MBB4940070.1"/>
    <property type="molecule type" value="Genomic_DNA"/>
</dbReference>
<dbReference type="RefSeq" id="WP_184755929.1">
    <property type="nucleotide sequence ID" value="NZ_BAABEK010000041.1"/>
</dbReference>
<name>A0A7W7RXQ4_9ACTN</name>
<protein>
    <submittedName>
        <fullName evidence="1">Uncharacterized protein</fullName>
    </submittedName>
</protein>
<proteinExistence type="predicted"/>
<organism evidence="1 2">
    <name type="scientific">Streptosporangium album</name>
    <dbReference type="NCBI Taxonomy" id="47479"/>
    <lineage>
        <taxon>Bacteria</taxon>
        <taxon>Bacillati</taxon>
        <taxon>Actinomycetota</taxon>
        <taxon>Actinomycetes</taxon>
        <taxon>Streptosporangiales</taxon>
        <taxon>Streptosporangiaceae</taxon>
        <taxon>Streptosporangium</taxon>
    </lineage>
</organism>
<gene>
    <name evidence="1" type="ORF">FHR32_004375</name>
</gene>
<evidence type="ECO:0000313" key="2">
    <source>
        <dbReference type="Proteomes" id="UP000534286"/>
    </source>
</evidence>
<reference evidence="1 2" key="1">
    <citation type="submission" date="2020-08" db="EMBL/GenBank/DDBJ databases">
        <title>Sequencing the genomes of 1000 actinobacteria strains.</title>
        <authorList>
            <person name="Klenk H.-P."/>
        </authorList>
    </citation>
    <scope>NUCLEOTIDE SEQUENCE [LARGE SCALE GENOMIC DNA]</scope>
    <source>
        <strain evidence="1 2">DSM 43023</strain>
    </source>
</reference>
<comment type="caution">
    <text evidence="1">The sequence shown here is derived from an EMBL/GenBank/DDBJ whole genome shotgun (WGS) entry which is preliminary data.</text>
</comment>
<accession>A0A7W7RXQ4</accession>
<sequence>MQASSLTSPSCPGRRIWRSDQGRWWATRTSPFSRAAERAEAHRTVDADDERTLRELIAEQEHRARAVS</sequence>
<evidence type="ECO:0000313" key="1">
    <source>
        <dbReference type="EMBL" id="MBB4940070.1"/>
    </source>
</evidence>
<dbReference type="Proteomes" id="UP000534286">
    <property type="component" value="Unassembled WGS sequence"/>
</dbReference>